<dbReference type="GO" id="GO:0032012">
    <property type="term" value="P:regulation of ARF protein signal transduction"/>
    <property type="evidence" value="ECO:0007669"/>
    <property type="project" value="InterPro"/>
</dbReference>
<proteinExistence type="predicted"/>
<dbReference type="AlphaFoldDB" id="A0A4W5RAV2"/>
<dbReference type="PANTHER" id="PTHR10663:SF318">
    <property type="entry name" value="IQ MOTIF AND SEC7 DOMAIN-CONTAINING PROTEIN 3"/>
    <property type="match status" value="1"/>
</dbReference>
<evidence type="ECO:0000313" key="2">
    <source>
        <dbReference type="Ensembl" id="ENSHHUP00000085747.1"/>
    </source>
</evidence>
<dbReference type="Gene3D" id="1.10.1000.11">
    <property type="entry name" value="Arf Nucleotide-binding Site Opener,domain 2"/>
    <property type="match status" value="1"/>
</dbReference>
<dbReference type="GO" id="GO:0005085">
    <property type="term" value="F:guanyl-nucleotide exchange factor activity"/>
    <property type="evidence" value="ECO:0007669"/>
    <property type="project" value="InterPro"/>
</dbReference>
<dbReference type="PROSITE" id="PS50190">
    <property type="entry name" value="SEC7"/>
    <property type="match status" value="1"/>
</dbReference>
<organism evidence="2 3">
    <name type="scientific">Hucho hucho</name>
    <name type="common">huchen</name>
    <dbReference type="NCBI Taxonomy" id="62062"/>
    <lineage>
        <taxon>Eukaryota</taxon>
        <taxon>Metazoa</taxon>
        <taxon>Chordata</taxon>
        <taxon>Craniata</taxon>
        <taxon>Vertebrata</taxon>
        <taxon>Euteleostomi</taxon>
        <taxon>Actinopterygii</taxon>
        <taxon>Neopterygii</taxon>
        <taxon>Teleostei</taxon>
        <taxon>Protacanthopterygii</taxon>
        <taxon>Salmoniformes</taxon>
        <taxon>Salmonidae</taxon>
        <taxon>Salmoninae</taxon>
        <taxon>Hucho</taxon>
    </lineage>
</organism>
<dbReference type="PANTHER" id="PTHR10663">
    <property type="entry name" value="GUANYL-NUCLEOTIDE EXCHANGE FACTOR"/>
    <property type="match status" value="1"/>
</dbReference>
<sequence>MYSPNIKPDRKMMLEDFIRNLRGVDDGADIPRDMVVGIYERIQQRELRSNEDHVTYVTKVEQSIVGMKTVRTPGLDINASLGLVTFFGGQSEYTSYIYICIC</sequence>
<reference evidence="3" key="1">
    <citation type="submission" date="2018-06" db="EMBL/GenBank/DDBJ databases">
        <title>Genome assembly of Danube salmon.</title>
        <authorList>
            <person name="Macqueen D.J."/>
            <person name="Gundappa M.K."/>
        </authorList>
    </citation>
    <scope>NUCLEOTIDE SEQUENCE [LARGE SCALE GENOMIC DNA]</scope>
</reference>
<dbReference type="InterPro" id="IPR000904">
    <property type="entry name" value="Sec7_dom"/>
</dbReference>
<dbReference type="SUPFAM" id="SSF48425">
    <property type="entry name" value="Sec7 domain"/>
    <property type="match status" value="1"/>
</dbReference>
<dbReference type="Pfam" id="PF01369">
    <property type="entry name" value="Sec7"/>
    <property type="match status" value="1"/>
</dbReference>
<protein>
    <recommendedName>
        <fullName evidence="1">SEC7 domain-containing protein</fullName>
    </recommendedName>
</protein>
<dbReference type="InterPro" id="IPR023394">
    <property type="entry name" value="Sec7_C_sf"/>
</dbReference>
<reference evidence="2" key="3">
    <citation type="submission" date="2025-09" db="UniProtKB">
        <authorList>
            <consortium name="Ensembl"/>
        </authorList>
    </citation>
    <scope>IDENTIFICATION</scope>
</reference>
<evidence type="ECO:0000259" key="1">
    <source>
        <dbReference type="PROSITE" id="PS50190"/>
    </source>
</evidence>
<dbReference type="GeneTree" id="ENSGT00940000155908"/>
<dbReference type="GO" id="GO:0030036">
    <property type="term" value="P:actin cytoskeleton organization"/>
    <property type="evidence" value="ECO:0007669"/>
    <property type="project" value="TreeGrafter"/>
</dbReference>
<reference evidence="2" key="2">
    <citation type="submission" date="2025-08" db="UniProtKB">
        <authorList>
            <consortium name="Ensembl"/>
        </authorList>
    </citation>
    <scope>IDENTIFICATION</scope>
</reference>
<evidence type="ECO:0000313" key="3">
    <source>
        <dbReference type="Proteomes" id="UP000314982"/>
    </source>
</evidence>
<dbReference type="STRING" id="62062.ENSHHUP00000085747"/>
<keyword evidence="3" id="KW-1185">Reference proteome</keyword>
<dbReference type="Ensembl" id="ENSHHUT00000088425.1">
    <property type="protein sequence ID" value="ENSHHUP00000085747.1"/>
    <property type="gene ID" value="ENSHHUG00000049645.1"/>
</dbReference>
<dbReference type="InterPro" id="IPR035999">
    <property type="entry name" value="Sec7_dom_sf"/>
</dbReference>
<accession>A0A4W5RAV2</accession>
<feature type="domain" description="SEC7" evidence="1">
    <location>
        <begin position="1"/>
        <end position="45"/>
    </location>
</feature>
<dbReference type="Proteomes" id="UP000314982">
    <property type="component" value="Unassembled WGS sequence"/>
</dbReference>
<name>A0A4W5RAV2_9TELE</name>